<evidence type="ECO:0008006" key="3">
    <source>
        <dbReference type="Google" id="ProtNLM"/>
    </source>
</evidence>
<keyword evidence="2" id="KW-1185">Reference proteome</keyword>
<reference evidence="1 2" key="1">
    <citation type="submission" date="2020-05" db="EMBL/GenBank/DDBJ databases">
        <title>Draft genome sequence of Desulfovibrio sp. strain HN2T.</title>
        <authorList>
            <person name="Ueno A."/>
            <person name="Tamazawa S."/>
            <person name="Tamamura S."/>
            <person name="Murakami T."/>
            <person name="Kiyama T."/>
            <person name="Inomata H."/>
            <person name="Amano Y."/>
            <person name="Miyakawa K."/>
            <person name="Tamaki H."/>
            <person name="Naganuma T."/>
            <person name="Kaneko K."/>
        </authorList>
    </citation>
    <scope>NUCLEOTIDE SEQUENCE [LARGE SCALE GENOMIC DNA]</scope>
    <source>
        <strain evidence="1 2">HN2</strain>
    </source>
</reference>
<protein>
    <recommendedName>
        <fullName evidence="3">HesB/YadR/YfhF-family protein</fullName>
    </recommendedName>
</protein>
<comment type="caution">
    <text evidence="1">The sequence shown here is derived from an EMBL/GenBank/DDBJ whole genome shotgun (WGS) entry which is preliminary data.</text>
</comment>
<sequence length="67" mass="6790">MALDEPNEEDTVFTEKEFTFAINSALLAQTGAIKIDLSYMGFTVESANALSGGGSSCGGCSSAGSCS</sequence>
<dbReference type="Proteomes" id="UP000503840">
    <property type="component" value="Unassembled WGS sequence"/>
</dbReference>
<organism evidence="1 2">
    <name type="scientific">Desulfovibrio subterraneus</name>
    <dbReference type="NCBI Taxonomy" id="2718620"/>
    <lineage>
        <taxon>Bacteria</taxon>
        <taxon>Pseudomonadati</taxon>
        <taxon>Thermodesulfobacteriota</taxon>
        <taxon>Desulfovibrionia</taxon>
        <taxon>Desulfovibrionales</taxon>
        <taxon>Desulfovibrionaceae</taxon>
        <taxon>Desulfovibrio</taxon>
    </lineage>
</organism>
<gene>
    <name evidence="1" type="ORF">DSM101010T_24380</name>
</gene>
<evidence type="ECO:0000313" key="1">
    <source>
        <dbReference type="EMBL" id="GFM34073.1"/>
    </source>
</evidence>
<evidence type="ECO:0000313" key="2">
    <source>
        <dbReference type="Proteomes" id="UP000503840"/>
    </source>
</evidence>
<dbReference type="AlphaFoldDB" id="A0A7J0BJU9"/>
<proteinExistence type="predicted"/>
<name>A0A7J0BJU9_9BACT</name>
<accession>A0A7J0BJU9</accession>
<dbReference type="EMBL" id="BLVO01000013">
    <property type="protein sequence ID" value="GFM34073.1"/>
    <property type="molecule type" value="Genomic_DNA"/>
</dbReference>